<keyword evidence="4 5" id="KW-0067">ATP-binding</keyword>
<dbReference type="PANTHER" id="PTHR47987">
    <property type="entry name" value="OS08G0249100 PROTEIN"/>
    <property type="match status" value="1"/>
</dbReference>
<dbReference type="PROSITE" id="PS00107">
    <property type="entry name" value="PROTEIN_KINASE_ATP"/>
    <property type="match status" value="1"/>
</dbReference>
<evidence type="ECO:0000259" key="7">
    <source>
        <dbReference type="PROSITE" id="PS50011"/>
    </source>
</evidence>
<dbReference type="InterPro" id="IPR008271">
    <property type="entry name" value="Ser/Thr_kinase_AS"/>
</dbReference>
<feature type="region of interest" description="Disordered" evidence="6">
    <location>
        <begin position="1026"/>
        <end position="1137"/>
    </location>
</feature>
<dbReference type="InterPro" id="IPR046958">
    <property type="entry name" value="RBK1/2/STUNTED"/>
</dbReference>
<dbReference type="PROSITE" id="PS50011">
    <property type="entry name" value="PROTEIN_KINASE_DOM"/>
    <property type="match status" value="1"/>
</dbReference>
<gene>
    <name evidence="8" type="ORF">L484_015997</name>
</gene>
<evidence type="ECO:0000256" key="1">
    <source>
        <dbReference type="ARBA" id="ARBA00022679"/>
    </source>
</evidence>
<dbReference type="FunFam" id="1.10.510.10:FF:000284">
    <property type="entry name" value="Putative receptor-like serine/threonine-protein kinase"/>
    <property type="match status" value="1"/>
</dbReference>
<dbReference type="GO" id="GO:0004672">
    <property type="term" value="F:protein kinase activity"/>
    <property type="evidence" value="ECO:0007669"/>
    <property type="project" value="InterPro"/>
</dbReference>
<evidence type="ECO:0000256" key="3">
    <source>
        <dbReference type="ARBA" id="ARBA00022777"/>
    </source>
</evidence>
<keyword evidence="8" id="KW-0675">Receptor</keyword>
<proteinExistence type="predicted"/>
<dbReference type="InterPro" id="IPR011009">
    <property type="entry name" value="Kinase-like_dom_sf"/>
</dbReference>
<evidence type="ECO:0000313" key="9">
    <source>
        <dbReference type="Proteomes" id="UP000030645"/>
    </source>
</evidence>
<feature type="compositionally biased region" description="Polar residues" evidence="6">
    <location>
        <begin position="1113"/>
        <end position="1137"/>
    </location>
</feature>
<dbReference type="Gene3D" id="3.30.200.20">
    <property type="entry name" value="Phosphorylase Kinase, domain 1"/>
    <property type="match status" value="1"/>
</dbReference>
<dbReference type="FunFam" id="3.30.200.20:FF:000268">
    <property type="entry name" value="probable receptor-like serine/threonine-protein kinase At5g57670"/>
    <property type="match status" value="1"/>
</dbReference>
<dbReference type="PROSITE" id="PS00108">
    <property type="entry name" value="PROTEIN_KINASE_ST"/>
    <property type="match status" value="1"/>
</dbReference>
<evidence type="ECO:0000256" key="5">
    <source>
        <dbReference type="PROSITE-ProRule" id="PRU10141"/>
    </source>
</evidence>
<dbReference type="SUPFAM" id="SSF56112">
    <property type="entry name" value="Protein kinase-like (PK-like)"/>
    <property type="match status" value="1"/>
</dbReference>
<reference evidence="9" key="1">
    <citation type="submission" date="2013-01" db="EMBL/GenBank/DDBJ databases">
        <title>Draft Genome Sequence of a Mulberry Tree, Morus notabilis C.K. Schneid.</title>
        <authorList>
            <person name="He N."/>
            <person name="Zhao S."/>
        </authorList>
    </citation>
    <scope>NUCLEOTIDE SEQUENCE</scope>
</reference>
<dbReference type="InterPro" id="IPR000719">
    <property type="entry name" value="Prot_kinase_dom"/>
</dbReference>
<feature type="binding site" evidence="5">
    <location>
        <position position="303"/>
    </location>
    <ligand>
        <name>ATP</name>
        <dbReference type="ChEBI" id="CHEBI:30616"/>
    </ligand>
</feature>
<dbReference type="InterPro" id="IPR017441">
    <property type="entry name" value="Protein_kinase_ATP_BS"/>
</dbReference>
<protein>
    <submittedName>
        <fullName evidence="8">Receptor-like cytosolic serine/threonine-protein kinase RBK1</fullName>
    </submittedName>
</protein>
<feature type="compositionally biased region" description="Basic and acidic residues" evidence="6">
    <location>
        <begin position="1091"/>
        <end position="1101"/>
    </location>
</feature>
<feature type="compositionally biased region" description="Polar residues" evidence="6">
    <location>
        <begin position="964"/>
        <end position="982"/>
    </location>
</feature>
<name>W9QZ68_9ROSA</name>
<dbReference type="Pfam" id="PF00069">
    <property type="entry name" value="Pkinase"/>
    <property type="match status" value="1"/>
</dbReference>
<dbReference type="eggNOG" id="KOG1187">
    <property type="taxonomic scope" value="Eukaryota"/>
</dbReference>
<organism evidence="8 9">
    <name type="scientific">Morus notabilis</name>
    <dbReference type="NCBI Taxonomy" id="981085"/>
    <lineage>
        <taxon>Eukaryota</taxon>
        <taxon>Viridiplantae</taxon>
        <taxon>Streptophyta</taxon>
        <taxon>Embryophyta</taxon>
        <taxon>Tracheophyta</taxon>
        <taxon>Spermatophyta</taxon>
        <taxon>Magnoliopsida</taxon>
        <taxon>eudicotyledons</taxon>
        <taxon>Gunneridae</taxon>
        <taxon>Pentapetalae</taxon>
        <taxon>rosids</taxon>
        <taxon>fabids</taxon>
        <taxon>Rosales</taxon>
        <taxon>Moraceae</taxon>
        <taxon>Moreae</taxon>
        <taxon>Morus</taxon>
    </lineage>
</organism>
<evidence type="ECO:0000256" key="4">
    <source>
        <dbReference type="ARBA" id="ARBA00022840"/>
    </source>
</evidence>
<keyword evidence="9" id="KW-1185">Reference proteome</keyword>
<keyword evidence="2 5" id="KW-0547">Nucleotide-binding</keyword>
<evidence type="ECO:0000256" key="2">
    <source>
        <dbReference type="ARBA" id="ARBA00022741"/>
    </source>
</evidence>
<dbReference type="Gene3D" id="1.10.510.10">
    <property type="entry name" value="Transferase(Phosphotransferase) domain 1"/>
    <property type="match status" value="1"/>
</dbReference>
<evidence type="ECO:0000256" key="6">
    <source>
        <dbReference type="SAM" id="MobiDB-lite"/>
    </source>
</evidence>
<sequence>MIKKVDSTKKLDNKKVLSAILRDNQNQGWISYYLRTGAKLFAEVLVYSDLIDIKDHPKGFQMNQKTILKGSISRRNSVRKIAKKVAKQCSSIMVVTMERRKGSLRQLKLESLSQFYLLYEFQPKYSRQIPKFLKLGEAKPKAIKSSSKDESRDDHKEKDYPHMNYISLLQKELQESTLGWPFHRGSSFTNQQVSENSEAKDVNYLPNLSNINSSSVSSDLIESPKSRLGWPLLMIPLPPTSDSSTVSETVNNENRSNSSCKRFKYKELKAATSCFSSENLIGKGGSSSVYKGRLPSGKSVAVKVLKPKKEAPKDFSLEVNIVSSIKHEHIAPLIGICSENGLLISVHDYYPKGSLEHCLHGDSGRSVLPWEVRFKVAIGVAEALNYLHNDCPTPVIHRDVKSSNILLTDELQPQLSDFGLAMWGSTDSANSIQNDVVGTFGYIAPEYFMFGRVCDKIDVYAFGVVLLELLTGRMPIGSKVPKGQESLVKWAKNLLEGDDYEALLDPKLKGVFDVAQMQRMVLAATRCISPSARVRSKVSHILKLLRGEKDAEKLLDSHSFDNSGYQNDDEQLEFGCMDQDMPSVLHRFCLASGFFLLLPRLRTNSPATVTRALSKPGSVSKPFLRDVTFTINDRLYKAVHELEVAGTLINDRLSPKEGERISPDSVNWVCLRRGDFPPALLIFLCPIEVSSGWADWVRKELRDGDLRERLAALGVLLFLISPTSLHLYRDVIGLRHMVRRWSKSSHSFIAGPREFTVTLADVRHIFQLPIGGDAEISTSSPEDPEDMLMLGDLKKALKKSSPVLHQFGINQTVPRAAAENPPLGAQSFLVSRGLHLLGDGCLILPGAWYLAAHSAAFSEYWLHVIYQLLVAANRGPRPQARHLPRLDVMPEWLRPYTHTCVRTYAIRNRAPYWIVVNGKKTNLVGEFPPGVNPVDEDGWRPAIAPAFPWPTKARSGLATRGPTAATSLPSRKSSRIASSAGSRDTGHGVADDALRISVTLARATGGSKRKPAGALSCTELKRICLRPPKSPHKKPSSALEPLRRSSRFSTATDAPRGSLREGGLDSEENDGNAATLDGPVLPENQTASPASRDHADERVRDIPASPSLGEELLSSQPRGGTNVKRPSSPTISPLTAGASSTETWAAISLAATSPKVGCRGETSTLATSGACSNFSWPVVDEGAPSGACSLSPRTIPEGSSALPYLSRGDDGSCGANTQAEAYVAGLPNDPLPASTAFGGDQVPLKVIPFLQTAFAHTPDFVPLNCLSWFVKLGLLSGLGFVLLELHHASLDEIGITSLLSWRDVCREAEKLGCQVSPLLTRIQKIAYVLLEQHCKFVRTFALDIQIAELEGKLAALRK</sequence>
<dbReference type="Proteomes" id="UP000030645">
    <property type="component" value="Unassembled WGS sequence"/>
</dbReference>
<feature type="domain" description="Protein kinase" evidence="7">
    <location>
        <begin position="275"/>
        <end position="561"/>
    </location>
</feature>
<dbReference type="SMART" id="SM00220">
    <property type="entry name" value="S_TKc"/>
    <property type="match status" value="1"/>
</dbReference>
<feature type="region of interest" description="Disordered" evidence="6">
    <location>
        <begin position="953"/>
        <end position="988"/>
    </location>
</feature>
<evidence type="ECO:0000313" key="8">
    <source>
        <dbReference type="EMBL" id="EXB60647.1"/>
    </source>
</evidence>
<accession>W9QZ68</accession>
<dbReference type="GO" id="GO:0005524">
    <property type="term" value="F:ATP binding"/>
    <property type="evidence" value="ECO:0007669"/>
    <property type="project" value="UniProtKB-UniRule"/>
</dbReference>
<dbReference type="STRING" id="981085.W9QZ68"/>
<keyword evidence="3 8" id="KW-0418">Kinase</keyword>
<keyword evidence="1" id="KW-0808">Transferase</keyword>
<dbReference type="CDD" id="cd14066">
    <property type="entry name" value="STKc_IRAK"/>
    <property type="match status" value="1"/>
</dbReference>
<dbReference type="PANTHER" id="PTHR47987:SF11">
    <property type="entry name" value="RECEPTOR-LIKE CYTOSOLIC SERINE_THREONINE-PROTEIN KINASE RBK1 ISOFORM X1"/>
    <property type="match status" value="1"/>
</dbReference>
<dbReference type="EMBL" id="KE344398">
    <property type="protein sequence ID" value="EXB60647.1"/>
    <property type="molecule type" value="Genomic_DNA"/>
</dbReference>